<reference evidence="4" key="1">
    <citation type="submission" date="2017-04" db="EMBL/GenBank/DDBJ databases">
        <authorList>
            <person name="Varghese N."/>
            <person name="Submissions S."/>
        </authorList>
    </citation>
    <scope>NUCLEOTIDE SEQUENCE [LARGE SCALE GENOMIC DNA]</scope>
</reference>
<dbReference type="Gene3D" id="3.90.550.10">
    <property type="entry name" value="Spore Coat Polysaccharide Biosynthesis Protein SpsA, Chain A"/>
    <property type="match status" value="1"/>
</dbReference>
<keyword evidence="3" id="KW-0548">Nucleotidyltransferase</keyword>
<evidence type="ECO:0000256" key="1">
    <source>
        <dbReference type="ARBA" id="ARBA00022842"/>
    </source>
</evidence>
<keyword evidence="4" id="KW-1185">Reference proteome</keyword>
<dbReference type="Pfam" id="PF12804">
    <property type="entry name" value="NTP_transf_3"/>
    <property type="match status" value="1"/>
</dbReference>
<dbReference type="PANTHER" id="PTHR43777:SF1">
    <property type="entry name" value="MOLYBDENUM COFACTOR CYTIDYLYLTRANSFERASE"/>
    <property type="match status" value="1"/>
</dbReference>
<dbReference type="PANTHER" id="PTHR43777">
    <property type="entry name" value="MOLYBDENUM COFACTOR CYTIDYLYLTRANSFERASE"/>
    <property type="match status" value="1"/>
</dbReference>
<gene>
    <name evidence="3" type="ORF">SAMN06297468_1637</name>
</gene>
<dbReference type="SUPFAM" id="SSF53448">
    <property type="entry name" value="Nucleotide-diphospho-sugar transferases"/>
    <property type="match status" value="1"/>
</dbReference>
<evidence type="ECO:0000313" key="3">
    <source>
        <dbReference type="EMBL" id="SMQ69448.1"/>
    </source>
</evidence>
<keyword evidence="1" id="KW-0460">Magnesium</keyword>
<evidence type="ECO:0000313" key="4">
    <source>
        <dbReference type="Proteomes" id="UP000194420"/>
    </source>
</evidence>
<dbReference type="EMBL" id="FXWG01000002">
    <property type="protein sequence ID" value="SMQ69448.1"/>
    <property type="molecule type" value="Genomic_DNA"/>
</dbReference>
<dbReference type="Proteomes" id="UP000194420">
    <property type="component" value="Unassembled WGS sequence"/>
</dbReference>
<protein>
    <submittedName>
        <fullName evidence="3">Molybdenum cofactor cytidylyltransferase</fullName>
    </submittedName>
</protein>
<sequence>MKTSLSRPKTDIAFVLLAAGRSERFGSNKLLADFQGKPLWHWAAEAAENAGFEKLFLVCNPDSLLEPRKGWRRVINHDAGRGMGNSIAKGMSTCRHCSSAVVALADMPFVTAEHLQALIDSECIAFTEYGTEGMGCPAAFPQSAFSKLRRLDGDRGASALKWKGAVALAPREALMASDVDTVEQLEELQFVANEQTA</sequence>
<dbReference type="CDD" id="cd04182">
    <property type="entry name" value="GT_2_like_f"/>
    <property type="match status" value="1"/>
</dbReference>
<dbReference type="AlphaFoldDB" id="A0A1Y6F3F7"/>
<dbReference type="GO" id="GO:0016779">
    <property type="term" value="F:nucleotidyltransferase activity"/>
    <property type="evidence" value="ECO:0007669"/>
    <property type="project" value="UniProtKB-KW"/>
</dbReference>
<dbReference type="InterPro" id="IPR025877">
    <property type="entry name" value="MobA-like_NTP_Trfase"/>
</dbReference>
<organism evidence="3 4">
    <name type="scientific">Altererythrobacter xiamenensis</name>
    <dbReference type="NCBI Taxonomy" id="1316679"/>
    <lineage>
        <taxon>Bacteria</taxon>
        <taxon>Pseudomonadati</taxon>
        <taxon>Pseudomonadota</taxon>
        <taxon>Alphaproteobacteria</taxon>
        <taxon>Sphingomonadales</taxon>
        <taxon>Erythrobacteraceae</taxon>
        <taxon>Altererythrobacter</taxon>
    </lineage>
</organism>
<feature type="domain" description="MobA-like NTP transferase" evidence="2">
    <location>
        <begin position="15"/>
        <end position="160"/>
    </location>
</feature>
<accession>A0A1Y6F3F7</accession>
<evidence type="ECO:0000259" key="2">
    <source>
        <dbReference type="Pfam" id="PF12804"/>
    </source>
</evidence>
<dbReference type="InterPro" id="IPR029044">
    <property type="entry name" value="Nucleotide-diphossugar_trans"/>
</dbReference>
<name>A0A1Y6F3F7_9SPHN</name>
<proteinExistence type="predicted"/>
<keyword evidence="3" id="KW-0808">Transferase</keyword>